<evidence type="ECO:0000256" key="6">
    <source>
        <dbReference type="ARBA" id="ARBA00022741"/>
    </source>
</evidence>
<dbReference type="SUPFAM" id="SSF55190">
    <property type="entry name" value="Arginyl-tRNA synthetase (ArgRS), N-terminal 'additional' domain"/>
    <property type="match status" value="1"/>
</dbReference>
<dbReference type="InterPro" id="IPR009080">
    <property type="entry name" value="tRNAsynth_Ia_anticodon-bd"/>
</dbReference>
<comment type="caution">
    <text evidence="16">The sequence shown here is derived from an EMBL/GenBank/DDBJ whole genome shotgun (WGS) entry which is preliminary data.</text>
</comment>
<comment type="subunit">
    <text evidence="3 11">Monomer.</text>
</comment>
<feature type="domain" description="DALR anticodon binding" evidence="14">
    <location>
        <begin position="460"/>
        <end position="582"/>
    </location>
</feature>
<dbReference type="InterPro" id="IPR036695">
    <property type="entry name" value="Arg-tRNA-synth_N_sf"/>
</dbReference>
<dbReference type="GO" id="GO:0006420">
    <property type="term" value="P:arginyl-tRNA aminoacylation"/>
    <property type="evidence" value="ECO:0007669"/>
    <property type="project" value="UniProtKB-UniRule"/>
</dbReference>
<dbReference type="GO" id="GO:0004814">
    <property type="term" value="F:arginine-tRNA ligase activity"/>
    <property type="evidence" value="ECO:0007669"/>
    <property type="project" value="UniProtKB-UniRule"/>
</dbReference>
<dbReference type="SMART" id="SM01016">
    <property type="entry name" value="Arg_tRNA_synt_N"/>
    <property type="match status" value="1"/>
</dbReference>
<dbReference type="FunCoup" id="A0A543ATG5">
    <property type="interactions" value="370"/>
</dbReference>
<dbReference type="Pfam" id="PF05746">
    <property type="entry name" value="DALR_1"/>
    <property type="match status" value="1"/>
</dbReference>
<dbReference type="InterPro" id="IPR001278">
    <property type="entry name" value="Arg-tRNA-ligase"/>
</dbReference>
<dbReference type="FunFam" id="3.40.50.620:FF:000062">
    <property type="entry name" value="Arginine--tRNA ligase"/>
    <property type="match status" value="1"/>
</dbReference>
<dbReference type="InterPro" id="IPR008909">
    <property type="entry name" value="DALR_anticod-bd"/>
</dbReference>
<evidence type="ECO:0000256" key="11">
    <source>
        <dbReference type="HAMAP-Rule" id="MF_00123"/>
    </source>
</evidence>
<dbReference type="SUPFAM" id="SSF47323">
    <property type="entry name" value="Anticodon-binding domain of a subclass of class I aminoacyl-tRNA synthetases"/>
    <property type="match status" value="1"/>
</dbReference>
<dbReference type="Gene3D" id="1.10.730.10">
    <property type="entry name" value="Isoleucyl-tRNA Synthetase, Domain 1"/>
    <property type="match status" value="1"/>
</dbReference>
<dbReference type="PANTHER" id="PTHR11956:SF5">
    <property type="entry name" value="ARGININE--TRNA LIGASE, CYTOPLASMIC"/>
    <property type="match status" value="1"/>
</dbReference>
<dbReference type="InParanoid" id="A0A543ATG5"/>
<evidence type="ECO:0000313" key="16">
    <source>
        <dbReference type="EMBL" id="TQL75863.1"/>
    </source>
</evidence>
<proteinExistence type="inferred from homology"/>
<feature type="short sequence motif" description="'HIGH' region" evidence="11">
    <location>
        <begin position="162"/>
        <end position="172"/>
    </location>
</feature>
<evidence type="ECO:0000256" key="13">
    <source>
        <dbReference type="SAM" id="MobiDB-lite"/>
    </source>
</evidence>
<evidence type="ECO:0000256" key="2">
    <source>
        <dbReference type="ARBA" id="ARBA00005594"/>
    </source>
</evidence>
<dbReference type="InterPro" id="IPR005148">
    <property type="entry name" value="Arg-tRNA-synth_N"/>
</dbReference>
<dbReference type="SMART" id="SM00836">
    <property type="entry name" value="DALR_1"/>
    <property type="match status" value="1"/>
</dbReference>
<feature type="region of interest" description="Disordered" evidence="13">
    <location>
        <begin position="681"/>
        <end position="718"/>
    </location>
</feature>
<dbReference type="Proteomes" id="UP000317043">
    <property type="component" value="Unassembled WGS sequence"/>
</dbReference>
<dbReference type="Pfam" id="PF03485">
    <property type="entry name" value="Arg_tRNA_synt_N"/>
    <property type="match status" value="1"/>
</dbReference>
<evidence type="ECO:0000256" key="3">
    <source>
        <dbReference type="ARBA" id="ARBA00011245"/>
    </source>
</evidence>
<comment type="catalytic activity">
    <reaction evidence="10 11">
        <text>tRNA(Arg) + L-arginine + ATP = L-arginyl-tRNA(Arg) + AMP + diphosphate</text>
        <dbReference type="Rhea" id="RHEA:20301"/>
        <dbReference type="Rhea" id="RHEA-COMP:9658"/>
        <dbReference type="Rhea" id="RHEA-COMP:9673"/>
        <dbReference type="ChEBI" id="CHEBI:30616"/>
        <dbReference type="ChEBI" id="CHEBI:32682"/>
        <dbReference type="ChEBI" id="CHEBI:33019"/>
        <dbReference type="ChEBI" id="CHEBI:78442"/>
        <dbReference type="ChEBI" id="CHEBI:78513"/>
        <dbReference type="ChEBI" id="CHEBI:456215"/>
        <dbReference type="EC" id="6.1.1.19"/>
    </reaction>
</comment>
<keyword evidence="8 11" id="KW-0648">Protein biosynthesis</keyword>
<keyword evidence="5 11" id="KW-0436">Ligase</keyword>
<dbReference type="InterPro" id="IPR035684">
    <property type="entry name" value="ArgRS_core"/>
</dbReference>
<protein>
    <recommendedName>
        <fullName evidence="11">Arginine--tRNA ligase</fullName>
        <ecNumber evidence="11">6.1.1.19</ecNumber>
    </recommendedName>
    <alternativeName>
        <fullName evidence="11">Arginyl-tRNA synthetase</fullName>
        <shortName evidence="11">ArgRS</shortName>
    </alternativeName>
</protein>
<keyword evidence="9 11" id="KW-0030">Aminoacyl-tRNA synthetase</keyword>
<comment type="subcellular location">
    <subcellularLocation>
        <location evidence="1 11">Cytoplasm</location>
    </subcellularLocation>
</comment>
<dbReference type="HAMAP" id="MF_00123">
    <property type="entry name" value="Arg_tRNA_synth"/>
    <property type="match status" value="1"/>
</dbReference>
<evidence type="ECO:0000256" key="4">
    <source>
        <dbReference type="ARBA" id="ARBA00022490"/>
    </source>
</evidence>
<dbReference type="GO" id="GO:0005737">
    <property type="term" value="C:cytoplasm"/>
    <property type="evidence" value="ECO:0007669"/>
    <property type="project" value="UniProtKB-SubCell"/>
</dbReference>
<dbReference type="FunFam" id="1.10.730.10:FF:000008">
    <property type="entry name" value="Arginine--tRNA ligase"/>
    <property type="match status" value="1"/>
</dbReference>
<keyword evidence="6 11" id="KW-0547">Nucleotide-binding</keyword>
<dbReference type="PANTHER" id="PTHR11956">
    <property type="entry name" value="ARGINYL-TRNA SYNTHETASE"/>
    <property type="match status" value="1"/>
</dbReference>
<dbReference type="InterPro" id="IPR014729">
    <property type="entry name" value="Rossmann-like_a/b/a_fold"/>
</dbReference>
<keyword evidence="7 11" id="KW-0067">ATP-binding</keyword>
<keyword evidence="4 11" id="KW-0963">Cytoplasm</keyword>
<dbReference type="AlphaFoldDB" id="A0A543ATG5"/>
<dbReference type="GO" id="GO:0005524">
    <property type="term" value="F:ATP binding"/>
    <property type="evidence" value="ECO:0007669"/>
    <property type="project" value="UniProtKB-UniRule"/>
</dbReference>
<evidence type="ECO:0000256" key="5">
    <source>
        <dbReference type="ARBA" id="ARBA00022598"/>
    </source>
</evidence>
<accession>A0A543ATG5</accession>
<dbReference type="PRINTS" id="PR01038">
    <property type="entry name" value="TRNASYNTHARG"/>
</dbReference>
<evidence type="ECO:0000256" key="10">
    <source>
        <dbReference type="ARBA" id="ARBA00049339"/>
    </source>
</evidence>
<evidence type="ECO:0000256" key="7">
    <source>
        <dbReference type="ARBA" id="ARBA00022840"/>
    </source>
</evidence>
<dbReference type="Gene3D" id="3.30.1360.70">
    <property type="entry name" value="Arginyl tRNA synthetase N-terminal domain"/>
    <property type="match status" value="1"/>
</dbReference>
<evidence type="ECO:0000259" key="14">
    <source>
        <dbReference type="SMART" id="SM00836"/>
    </source>
</evidence>
<gene>
    <name evidence="11" type="primary">argS</name>
    <name evidence="16" type="ORF">FB566_1378</name>
</gene>
<evidence type="ECO:0000259" key="15">
    <source>
        <dbReference type="SMART" id="SM01016"/>
    </source>
</evidence>
<dbReference type="SUPFAM" id="SSF52374">
    <property type="entry name" value="Nucleotidylyl transferase"/>
    <property type="match status" value="1"/>
</dbReference>
<evidence type="ECO:0000313" key="17">
    <source>
        <dbReference type="Proteomes" id="UP000317043"/>
    </source>
</evidence>
<dbReference type="Gene3D" id="3.40.50.620">
    <property type="entry name" value="HUPs"/>
    <property type="match status" value="1"/>
</dbReference>
<evidence type="ECO:0000256" key="12">
    <source>
        <dbReference type="RuleBase" id="RU363038"/>
    </source>
</evidence>
<evidence type="ECO:0000256" key="8">
    <source>
        <dbReference type="ARBA" id="ARBA00022917"/>
    </source>
</evidence>
<evidence type="ECO:0000256" key="9">
    <source>
        <dbReference type="ARBA" id="ARBA00023146"/>
    </source>
</evidence>
<sequence>MWVTLWRQPVSRLMDQSVIRISPGTRPVTMACVTPETLAQKVLTAATAAFEQAGLDTGVLPESTSVERPRNPEHGDYASNLSLQVAKRVSRAPRDLAELIAARLREVDGVSEVEIAGPGFLNIRLAADATGVLAGQIVAAGTEYGNNDSLIGQHLNLEFVSANPVGPVHIGSVRWAAVGDALARVLRASGAQVGTEYYFNDAGVQIDHFTGSLLAAAKGEPTPEDGYVGGYITDLAHQVSAAHPDVLDSPDAAEVFRTEGIGLMFAEIRDSLSRFGVRFDVYFNEKDLHDRGELESALNRLREQGRIFEADGATWLRTTDFGDDKDRVLRKSDGQWTYFAADCAYYLDKRKRGFDKVVIMLGADHHGYIGRMKAMAACFGDDPTVNLEILIGQMVNLIRDGQPVKMSKRAGNFVTLDDLVEAIGADAGRYALARYSSDSTIDLDLNLWAKAGNDNPVYYVQYAHSRIASLLRNAAELNLDKGTGYDPALLSHPRETDLLKQLAQLPAVVATAAELREPHRIARYAEDLAGSYHRFYEACRVLPRGDEELSDVGAARLWLVEATRIGLANSLALLGVSAPEKMLCVPTKPVSCTETTATVHHGCGLPPTSTICCRSCGRRPSNVVMTVGSPSVECRSNSWRRSTALPRTFWTKPISSTDWPSSATRSPQCSTPVRSTTRARLSCVRPSRGGWPRPGSTWTSAPRASWRSRWRRISPPTG</sequence>
<dbReference type="Pfam" id="PF00750">
    <property type="entry name" value="tRNA-synt_1d"/>
    <property type="match status" value="1"/>
</dbReference>
<organism evidence="16 17">
    <name type="scientific">Stackebrandtia endophytica</name>
    <dbReference type="NCBI Taxonomy" id="1496996"/>
    <lineage>
        <taxon>Bacteria</taxon>
        <taxon>Bacillati</taxon>
        <taxon>Actinomycetota</taxon>
        <taxon>Actinomycetes</taxon>
        <taxon>Glycomycetales</taxon>
        <taxon>Glycomycetaceae</taxon>
        <taxon>Stackebrandtia</taxon>
    </lineage>
</organism>
<dbReference type="EC" id="6.1.1.19" evidence="11"/>
<keyword evidence="17" id="KW-1185">Reference proteome</keyword>
<name>A0A543ATG5_9ACTN</name>
<evidence type="ECO:0000256" key="1">
    <source>
        <dbReference type="ARBA" id="ARBA00004496"/>
    </source>
</evidence>
<dbReference type="EMBL" id="VFOW01000001">
    <property type="protein sequence ID" value="TQL75863.1"/>
    <property type="molecule type" value="Genomic_DNA"/>
</dbReference>
<reference evidence="16 17" key="1">
    <citation type="submission" date="2019-06" db="EMBL/GenBank/DDBJ databases">
        <title>Sequencing the genomes of 1000 actinobacteria strains.</title>
        <authorList>
            <person name="Klenk H.-P."/>
        </authorList>
    </citation>
    <scope>NUCLEOTIDE SEQUENCE [LARGE SCALE GENOMIC DNA]</scope>
    <source>
        <strain evidence="16 17">DSM 45928</strain>
    </source>
</reference>
<dbReference type="CDD" id="cd00671">
    <property type="entry name" value="ArgRS_core"/>
    <property type="match status" value="1"/>
</dbReference>
<dbReference type="NCBIfam" id="TIGR00456">
    <property type="entry name" value="argS"/>
    <property type="match status" value="1"/>
</dbReference>
<comment type="similarity">
    <text evidence="2 11 12">Belongs to the class-I aminoacyl-tRNA synthetase family.</text>
</comment>
<feature type="domain" description="Arginyl tRNA synthetase N-terminal" evidence="15">
    <location>
        <begin position="36"/>
        <end position="125"/>
    </location>
</feature>